<proteinExistence type="predicted"/>
<dbReference type="AlphaFoldDB" id="A0A504YR24"/>
<organism evidence="1 2">
    <name type="scientific">Fasciola gigantica</name>
    <name type="common">Giant liver fluke</name>
    <dbReference type="NCBI Taxonomy" id="46835"/>
    <lineage>
        <taxon>Eukaryota</taxon>
        <taxon>Metazoa</taxon>
        <taxon>Spiralia</taxon>
        <taxon>Lophotrochozoa</taxon>
        <taxon>Platyhelminthes</taxon>
        <taxon>Trematoda</taxon>
        <taxon>Digenea</taxon>
        <taxon>Plagiorchiida</taxon>
        <taxon>Echinostomata</taxon>
        <taxon>Echinostomatoidea</taxon>
        <taxon>Fasciolidae</taxon>
        <taxon>Fasciola</taxon>
    </lineage>
</organism>
<keyword evidence="2" id="KW-1185">Reference proteome</keyword>
<accession>A0A504YR24</accession>
<sequence length="30" mass="3126">MAFVISTATQLTDNPTSFDISGLLPTTSPV</sequence>
<gene>
    <name evidence="1" type="ORF">FGIG_09589</name>
</gene>
<dbReference type="Proteomes" id="UP000316759">
    <property type="component" value="Unassembled WGS sequence"/>
</dbReference>
<evidence type="ECO:0000313" key="1">
    <source>
        <dbReference type="EMBL" id="TPP63643.1"/>
    </source>
</evidence>
<name>A0A504YR24_FASGI</name>
<evidence type="ECO:0000313" key="2">
    <source>
        <dbReference type="Proteomes" id="UP000316759"/>
    </source>
</evidence>
<protein>
    <submittedName>
        <fullName evidence="1">Uncharacterized protein</fullName>
    </submittedName>
</protein>
<dbReference type="EMBL" id="SUNJ01005424">
    <property type="protein sequence ID" value="TPP63643.1"/>
    <property type="molecule type" value="Genomic_DNA"/>
</dbReference>
<comment type="caution">
    <text evidence="1">The sequence shown here is derived from an EMBL/GenBank/DDBJ whole genome shotgun (WGS) entry which is preliminary data.</text>
</comment>
<reference evidence="1 2" key="1">
    <citation type="submission" date="2019-04" db="EMBL/GenBank/DDBJ databases">
        <title>Annotation for the trematode Fasciola gigantica.</title>
        <authorList>
            <person name="Choi Y.-J."/>
        </authorList>
    </citation>
    <scope>NUCLEOTIDE SEQUENCE [LARGE SCALE GENOMIC DNA]</scope>
    <source>
        <strain evidence="1">Uganda_cow_1</strain>
    </source>
</reference>